<evidence type="ECO:0000313" key="1">
    <source>
        <dbReference type="EMBL" id="KAK6500717.1"/>
    </source>
</evidence>
<accession>A0AAN8RQC6</accession>
<organism evidence="1 2">
    <name type="scientific">Arthrobotrys conoides</name>
    <dbReference type="NCBI Taxonomy" id="74498"/>
    <lineage>
        <taxon>Eukaryota</taxon>
        <taxon>Fungi</taxon>
        <taxon>Dikarya</taxon>
        <taxon>Ascomycota</taxon>
        <taxon>Pezizomycotina</taxon>
        <taxon>Orbiliomycetes</taxon>
        <taxon>Orbiliales</taxon>
        <taxon>Orbiliaceae</taxon>
        <taxon>Arthrobotrys</taxon>
    </lineage>
</organism>
<sequence length="337" mass="37135">MASIDDISPNDDESDSLGEFAVPSAHFAINYYHGLPSKPPLLATTKPQPPISPIEFFPYPVSKTIHVVSGRHPIASMWDSGISDAILDVLTESEINWTSLEVVHIPEAKDQFLGPAIVCVGVEPGTLNYNKAARTARKCQEILNTNGVADCFVEMRSLVATKSGGCGVRFIDLFTARDKLREEKDPFTATLGFPICAKETPNEVGSGGFFLTLGDDDKNIYLVTARHVVLVESFEESKVEYIRTNKGQPKREIVRIGSNARLQSIVDRMASRIGILDEGISRIKNAIEDGTATPDDREDLPPMLRKVARLNDLHKHISSQWAMWRLGFSGSSFGLHQ</sequence>
<name>A0AAN8RQC6_9PEZI</name>
<dbReference type="AlphaFoldDB" id="A0AAN8RQC6"/>
<gene>
    <name evidence="1" type="ORF">TWF506_003481</name>
</gene>
<dbReference type="Proteomes" id="UP001307849">
    <property type="component" value="Unassembled WGS sequence"/>
</dbReference>
<proteinExistence type="predicted"/>
<evidence type="ECO:0000313" key="2">
    <source>
        <dbReference type="Proteomes" id="UP001307849"/>
    </source>
</evidence>
<protein>
    <submittedName>
        <fullName evidence="1">Uncharacterized protein</fullName>
    </submittedName>
</protein>
<comment type="caution">
    <text evidence="1">The sequence shown here is derived from an EMBL/GenBank/DDBJ whole genome shotgun (WGS) entry which is preliminary data.</text>
</comment>
<reference evidence="1 2" key="1">
    <citation type="submission" date="2019-10" db="EMBL/GenBank/DDBJ databases">
        <authorList>
            <person name="Palmer J.M."/>
        </authorList>
    </citation>
    <scope>NUCLEOTIDE SEQUENCE [LARGE SCALE GENOMIC DNA]</scope>
    <source>
        <strain evidence="1 2">TWF506</strain>
    </source>
</reference>
<keyword evidence="2" id="KW-1185">Reference proteome</keyword>
<dbReference type="EMBL" id="JAVHJM010000012">
    <property type="protein sequence ID" value="KAK6500717.1"/>
    <property type="molecule type" value="Genomic_DNA"/>
</dbReference>